<accession>A0A0A9G6W7</accession>
<feature type="compositionally biased region" description="Basic and acidic residues" evidence="1">
    <location>
        <begin position="195"/>
        <end position="208"/>
    </location>
</feature>
<sequence>MTGYQNNFHQVVLSITSLAKKKIKIKIHSLSPTTLSLSAHLSGHKNKIHSLSPATLSLSLLYLLHADRAMSCGGGRGQNRPGTWGRGSRRTGHRRAQGQDTGAGRGRGRLSHGWELDSPSLLCRFSLSLSLRGGDPSWAAAAGRRGRARWARSGPARGRAKWGGGRCYVPGNGGPCAVAEIGPARGRRRRGKRTCRNESSARTREQRPLLRSTSSGLPSASPDVGKERGRTGTPEAAGVVWGFGWSCFFPFCPLLLG</sequence>
<reference evidence="2" key="2">
    <citation type="journal article" date="2015" name="Data Brief">
        <title>Shoot transcriptome of the giant reed, Arundo donax.</title>
        <authorList>
            <person name="Barrero R.A."/>
            <person name="Guerrero F.D."/>
            <person name="Moolhuijzen P."/>
            <person name="Goolsby J.A."/>
            <person name="Tidwell J."/>
            <person name="Bellgard S.E."/>
            <person name="Bellgard M.I."/>
        </authorList>
    </citation>
    <scope>NUCLEOTIDE SEQUENCE</scope>
    <source>
        <tissue evidence="2">Shoot tissue taken approximately 20 cm above the soil surface</tissue>
    </source>
</reference>
<feature type="region of interest" description="Disordered" evidence="1">
    <location>
        <begin position="74"/>
        <end position="111"/>
    </location>
</feature>
<protein>
    <submittedName>
        <fullName evidence="2">Uncharacterized protein</fullName>
    </submittedName>
</protein>
<proteinExistence type="predicted"/>
<feature type="compositionally biased region" description="Basic residues" evidence="1">
    <location>
        <begin position="87"/>
        <end position="96"/>
    </location>
</feature>
<reference evidence="2" key="1">
    <citation type="submission" date="2014-09" db="EMBL/GenBank/DDBJ databases">
        <authorList>
            <person name="Magalhaes I.L.F."/>
            <person name="Oliveira U."/>
            <person name="Santos F.R."/>
            <person name="Vidigal T.H.D.A."/>
            <person name="Brescovit A.D."/>
            <person name="Santos A.J."/>
        </authorList>
    </citation>
    <scope>NUCLEOTIDE SEQUENCE</scope>
    <source>
        <tissue evidence="2">Shoot tissue taken approximately 20 cm above the soil surface</tissue>
    </source>
</reference>
<organism evidence="2">
    <name type="scientific">Arundo donax</name>
    <name type="common">Giant reed</name>
    <name type="synonym">Donax arundinaceus</name>
    <dbReference type="NCBI Taxonomy" id="35708"/>
    <lineage>
        <taxon>Eukaryota</taxon>
        <taxon>Viridiplantae</taxon>
        <taxon>Streptophyta</taxon>
        <taxon>Embryophyta</taxon>
        <taxon>Tracheophyta</taxon>
        <taxon>Spermatophyta</taxon>
        <taxon>Magnoliopsida</taxon>
        <taxon>Liliopsida</taxon>
        <taxon>Poales</taxon>
        <taxon>Poaceae</taxon>
        <taxon>PACMAD clade</taxon>
        <taxon>Arundinoideae</taxon>
        <taxon>Arundineae</taxon>
        <taxon>Arundo</taxon>
    </lineage>
</organism>
<feature type="compositionally biased region" description="Basic residues" evidence="1">
    <location>
        <begin position="185"/>
        <end position="194"/>
    </location>
</feature>
<dbReference type="EMBL" id="GBRH01178707">
    <property type="protein sequence ID" value="JAE19189.1"/>
    <property type="molecule type" value="Transcribed_RNA"/>
</dbReference>
<evidence type="ECO:0000313" key="2">
    <source>
        <dbReference type="EMBL" id="JAE19189.1"/>
    </source>
</evidence>
<feature type="region of interest" description="Disordered" evidence="1">
    <location>
        <begin position="184"/>
        <end position="232"/>
    </location>
</feature>
<name>A0A0A9G6W7_ARUDO</name>
<evidence type="ECO:0000256" key="1">
    <source>
        <dbReference type="SAM" id="MobiDB-lite"/>
    </source>
</evidence>
<dbReference type="AlphaFoldDB" id="A0A0A9G6W7"/>